<evidence type="ECO:0000256" key="1">
    <source>
        <dbReference type="ARBA" id="ARBA00022690"/>
    </source>
</evidence>
<keyword evidence="4" id="KW-1185">Reference proteome</keyword>
<gene>
    <name evidence="5" type="primary">LOC111442887</name>
</gene>
<dbReference type="GO" id="GO:0004869">
    <property type="term" value="F:cysteine-type endopeptidase inhibitor activity"/>
    <property type="evidence" value="ECO:0007669"/>
    <property type="project" value="UniProtKB-KW"/>
</dbReference>
<dbReference type="InterPro" id="IPR000010">
    <property type="entry name" value="Cystatin_dom"/>
</dbReference>
<sequence length="115" mass="13071">MSSVAAASQNDGLVANRENIICGGWSHIKDINDPQVQERGRFAVMEHNNQSGEHLIFSHVDDGWTQVVSGINYRLVIRATKEGDNGIYFYEAIVWDVPWEQSWTLTSFKPLLKHK</sequence>
<dbReference type="SMART" id="SM00043">
    <property type="entry name" value="CY"/>
    <property type="match status" value="1"/>
</dbReference>
<dbReference type="Proteomes" id="UP000504609">
    <property type="component" value="Unplaced"/>
</dbReference>
<keyword evidence="2" id="KW-0789">Thiol protease inhibitor</keyword>
<evidence type="ECO:0000313" key="5">
    <source>
        <dbReference type="RefSeq" id="XP_022936214.1"/>
    </source>
</evidence>
<dbReference type="Pfam" id="PF16845">
    <property type="entry name" value="SQAPI"/>
    <property type="match status" value="1"/>
</dbReference>
<dbReference type="PANTHER" id="PTHR47364:SF2">
    <property type="entry name" value="CYSTEINE PROTEINASE INHIBITOR 5"/>
    <property type="match status" value="1"/>
</dbReference>
<dbReference type="Gene3D" id="3.10.450.10">
    <property type="match status" value="1"/>
</dbReference>
<reference evidence="5" key="1">
    <citation type="submission" date="2025-08" db="UniProtKB">
        <authorList>
            <consortium name="RefSeq"/>
        </authorList>
    </citation>
    <scope>IDENTIFICATION</scope>
    <source>
        <tissue evidence="5">Young leaves</tissue>
    </source>
</reference>
<dbReference type="GeneID" id="111442887"/>
<dbReference type="CDD" id="cd00042">
    <property type="entry name" value="CY"/>
    <property type="match status" value="1"/>
</dbReference>
<evidence type="ECO:0000256" key="2">
    <source>
        <dbReference type="ARBA" id="ARBA00022704"/>
    </source>
</evidence>
<evidence type="ECO:0000313" key="4">
    <source>
        <dbReference type="Proteomes" id="UP000504609"/>
    </source>
</evidence>
<dbReference type="KEGG" id="cmos:111442887"/>
<protein>
    <submittedName>
        <fullName evidence="5">Cysteine proteinase inhibitor 1-like</fullName>
    </submittedName>
</protein>
<dbReference type="PANTHER" id="PTHR47364">
    <property type="entry name" value="CYSTEINE PROTEINASE INHIBITOR 5"/>
    <property type="match status" value="1"/>
</dbReference>
<organism evidence="4 5">
    <name type="scientific">Cucurbita moschata</name>
    <name type="common">Winter crookneck squash</name>
    <name type="synonym">Cucurbita pepo var. moschata</name>
    <dbReference type="NCBI Taxonomy" id="3662"/>
    <lineage>
        <taxon>Eukaryota</taxon>
        <taxon>Viridiplantae</taxon>
        <taxon>Streptophyta</taxon>
        <taxon>Embryophyta</taxon>
        <taxon>Tracheophyta</taxon>
        <taxon>Spermatophyta</taxon>
        <taxon>Magnoliopsida</taxon>
        <taxon>eudicotyledons</taxon>
        <taxon>Gunneridae</taxon>
        <taxon>Pentapetalae</taxon>
        <taxon>rosids</taxon>
        <taxon>fabids</taxon>
        <taxon>Cucurbitales</taxon>
        <taxon>Cucurbitaceae</taxon>
        <taxon>Cucurbiteae</taxon>
        <taxon>Cucurbita</taxon>
    </lineage>
</organism>
<dbReference type="PROSITE" id="PS00287">
    <property type="entry name" value="CYSTATIN"/>
    <property type="match status" value="1"/>
</dbReference>
<feature type="domain" description="Cystatin" evidence="3">
    <location>
        <begin position="20"/>
        <end position="111"/>
    </location>
</feature>
<proteinExistence type="predicted"/>
<dbReference type="SUPFAM" id="SSF54403">
    <property type="entry name" value="Cystatin/monellin"/>
    <property type="match status" value="1"/>
</dbReference>
<dbReference type="InterPro" id="IPR046350">
    <property type="entry name" value="Cystatin_sf"/>
</dbReference>
<accession>A0A6J1F7P2</accession>
<dbReference type="AlphaFoldDB" id="A0A6J1F7P2"/>
<dbReference type="InterPro" id="IPR018073">
    <property type="entry name" value="Prot_inh_cystat_CS"/>
</dbReference>
<keyword evidence="1" id="KW-0646">Protease inhibitor</keyword>
<dbReference type="RefSeq" id="XP_022936214.1">
    <property type="nucleotide sequence ID" value="XM_023080446.1"/>
</dbReference>
<evidence type="ECO:0000259" key="3">
    <source>
        <dbReference type="SMART" id="SM00043"/>
    </source>
</evidence>
<name>A0A6J1F7P2_CUCMO</name>